<dbReference type="Pfam" id="PF13855">
    <property type="entry name" value="LRR_8"/>
    <property type="match status" value="2"/>
</dbReference>
<evidence type="ECO:0000256" key="7">
    <source>
        <dbReference type="ARBA" id="ARBA00022737"/>
    </source>
</evidence>
<name>A0A8W8NSE1_MAGGI</name>
<evidence type="ECO:0000256" key="2">
    <source>
        <dbReference type="ARBA" id="ARBA00009634"/>
    </source>
</evidence>
<evidence type="ECO:0000256" key="9">
    <source>
        <dbReference type="ARBA" id="ARBA00022989"/>
    </source>
</evidence>
<dbReference type="Gene3D" id="3.80.10.10">
    <property type="entry name" value="Ribonuclease Inhibitor"/>
    <property type="match status" value="2"/>
</dbReference>
<evidence type="ECO:0000313" key="16">
    <source>
        <dbReference type="Proteomes" id="UP000005408"/>
    </source>
</evidence>
<sequence length="554" mass="63628">MDCSNRGLTEIPIPSKDTEVYSIDLSRNELRNVTITNHFSRTLKQLNLSHNELSILSNNSFNWIPYLEVLDLSYNILRLSNTSLPNLVFQYLSNLKVLNLSHNDVIGTDHYNAEIFRHTESLETLVIDGLRNGNFDFKTKNKRCAPSYVTNHDTIELTKLTTLIVSGRRNRSKCLVTDLSAGFFDSVSNITYLDMSGCAIQSIGRESLSPLSHLTYLDVSYNEQLSFHSIRNISTLKGLKTLKLDKIHCTFGRGIYITEDMVHALRDTSIENISLKSNRIEMAARSVYYYLPPNLTNADISDNRLTFGAYVLTAYAFRNLKFANLSGQSSSHFTENSNDLELIRKILMKKCDDYDEIIGVVSALFVVFFAFIVSGIIHRYRWKLRYIYYMSIWSTTTSHKSYGKVYDYDAFVSYADEENDFVIQEMTPELEEVSDLRLCLHERDFTPGISIGENITKAICNSRKVLCVVTENFLCSQWCMYELEMALTDNRYSRDDQSVFLIMYGGLPTDSCKIRSSIRLMSLVKEHAYLEYPNDESNRAEFWNSLRLIAGKKP</sequence>
<dbReference type="PROSITE" id="PS50104">
    <property type="entry name" value="TIR"/>
    <property type="match status" value="1"/>
</dbReference>
<evidence type="ECO:0000313" key="15">
    <source>
        <dbReference type="EnsemblMetazoa" id="G6534.1:cds"/>
    </source>
</evidence>
<keyword evidence="8" id="KW-0391">Immunity</keyword>
<keyword evidence="6" id="KW-0732">Signal</keyword>
<dbReference type="EnsemblMetazoa" id="G6534.1">
    <property type="protein sequence ID" value="G6534.1:cds"/>
    <property type="gene ID" value="G6534"/>
</dbReference>
<evidence type="ECO:0000256" key="6">
    <source>
        <dbReference type="ARBA" id="ARBA00022729"/>
    </source>
</evidence>
<feature type="transmembrane region" description="Helical" evidence="13">
    <location>
        <begin position="357"/>
        <end position="377"/>
    </location>
</feature>
<comment type="similarity">
    <text evidence="2">Belongs to the Toll-like receptor family.</text>
</comment>
<keyword evidence="4" id="KW-0433">Leucine-rich repeat</keyword>
<keyword evidence="10 13" id="KW-0472">Membrane</keyword>
<dbReference type="Pfam" id="PF13516">
    <property type="entry name" value="LRR_6"/>
    <property type="match status" value="1"/>
</dbReference>
<protein>
    <recommendedName>
        <fullName evidence="14">TIR domain-containing protein</fullName>
    </recommendedName>
</protein>
<organism evidence="15 16">
    <name type="scientific">Magallana gigas</name>
    <name type="common">Pacific oyster</name>
    <name type="synonym">Crassostrea gigas</name>
    <dbReference type="NCBI Taxonomy" id="29159"/>
    <lineage>
        <taxon>Eukaryota</taxon>
        <taxon>Metazoa</taxon>
        <taxon>Spiralia</taxon>
        <taxon>Lophotrochozoa</taxon>
        <taxon>Mollusca</taxon>
        <taxon>Bivalvia</taxon>
        <taxon>Autobranchia</taxon>
        <taxon>Pteriomorphia</taxon>
        <taxon>Ostreida</taxon>
        <taxon>Ostreoidea</taxon>
        <taxon>Ostreidae</taxon>
        <taxon>Magallana</taxon>
    </lineage>
</organism>
<keyword evidence="3" id="KW-0399">Innate immunity</keyword>
<dbReference type="SUPFAM" id="SSF52200">
    <property type="entry name" value="Toll/Interleukin receptor TIR domain"/>
    <property type="match status" value="1"/>
</dbReference>
<dbReference type="GO" id="GO:0007165">
    <property type="term" value="P:signal transduction"/>
    <property type="evidence" value="ECO:0007669"/>
    <property type="project" value="InterPro"/>
</dbReference>
<comment type="subcellular location">
    <subcellularLocation>
        <location evidence="1">Membrane</location>
        <topology evidence="1">Single-pass type I membrane protein</topology>
    </subcellularLocation>
</comment>
<keyword evidence="12" id="KW-0325">Glycoprotein</keyword>
<evidence type="ECO:0000256" key="4">
    <source>
        <dbReference type="ARBA" id="ARBA00022614"/>
    </source>
</evidence>
<dbReference type="FunFam" id="3.40.50.10140:FF:000001">
    <property type="entry name" value="Toll-like receptor 2"/>
    <property type="match status" value="1"/>
</dbReference>
<evidence type="ECO:0000259" key="14">
    <source>
        <dbReference type="PROSITE" id="PS50104"/>
    </source>
</evidence>
<dbReference type="InterPro" id="IPR032675">
    <property type="entry name" value="LRR_dom_sf"/>
</dbReference>
<dbReference type="Pfam" id="PF01582">
    <property type="entry name" value="TIR"/>
    <property type="match status" value="1"/>
</dbReference>
<dbReference type="GO" id="GO:0005886">
    <property type="term" value="C:plasma membrane"/>
    <property type="evidence" value="ECO:0007669"/>
    <property type="project" value="TreeGrafter"/>
</dbReference>
<evidence type="ECO:0000256" key="13">
    <source>
        <dbReference type="SAM" id="Phobius"/>
    </source>
</evidence>
<dbReference type="Proteomes" id="UP000005408">
    <property type="component" value="Unassembled WGS sequence"/>
</dbReference>
<reference evidence="15" key="1">
    <citation type="submission" date="2022-08" db="UniProtKB">
        <authorList>
            <consortium name="EnsemblMetazoa"/>
        </authorList>
    </citation>
    <scope>IDENTIFICATION</scope>
    <source>
        <strain evidence="15">05x7-T-G4-1.051#20</strain>
    </source>
</reference>
<keyword evidence="16" id="KW-1185">Reference proteome</keyword>
<dbReference type="PANTHER" id="PTHR24365">
    <property type="entry name" value="TOLL-LIKE RECEPTOR"/>
    <property type="match status" value="1"/>
</dbReference>
<dbReference type="GO" id="GO:0038023">
    <property type="term" value="F:signaling receptor activity"/>
    <property type="evidence" value="ECO:0007669"/>
    <property type="project" value="TreeGrafter"/>
</dbReference>
<dbReference type="InterPro" id="IPR000157">
    <property type="entry name" value="TIR_dom"/>
</dbReference>
<keyword evidence="7" id="KW-0677">Repeat</keyword>
<evidence type="ECO:0000256" key="8">
    <source>
        <dbReference type="ARBA" id="ARBA00022859"/>
    </source>
</evidence>
<dbReference type="PROSITE" id="PS51450">
    <property type="entry name" value="LRR"/>
    <property type="match status" value="1"/>
</dbReference>
<dbReference type="GO" id="GO:0045087">
    <property type="term" value="P:innate immune response"/>
    <property type="evidence" value="ECO:0007669"/>
    <property type="project" value="UniProtKB-KW"/>
</dbReference>
<evidence type="ECO:0000256" key="10">
    <source>
        <dbReference type="ARBA" id="ARBA00023136"/>
    </source>
</evidence>
<accession>A0A8W8NSE1</accession>
<feature type="domain" description="TIR" evidence="14">
    <location>
        <begin position="406"/>
        <end position="550"/>
    </location>
</feature>
<dbReference type="InterPro" id="IPR035897">
    <property type="entry name" value="Toll_tir_struct_dom_sf"/>
</dbReference>
<proteinExistence type="inferred from homology"/>
<keyword evidence="11" id="KW-0675">Receptor</keyword>
<keyword evidence="5 13" id="KW-0812">Transmembrane</keyword>
<evidence type="ECO:0000256" key="5">
    <source>
        <dbReference type="ARBA" id="ARBA00022692"/>
    </source>
</evidence>
<dbReference type="AlphaFoldDB" id="A0A8W8NSE1"/>
<evidence type="ECO:0000256" key="12">
    <source>
        <dbReference type="ARBA" id="ARBA00023180"/>
    </source>
</evidence>
<dbReference type="SMART" id="SM00255">
    <property type="entry name" value="TIR"/>
    <property type="match status" value="1"/>
</dbReference>
<dbReference type="Gene3D" id="3.40.50.10140">
    <property type="entry name" value="Toll/interleukin-1 receptor homology (TIR) domain"/>
    <property type="match status" value="1"/>
</dbReference>
<dbReference type="SUPFAM" id="SSF52058">
    <property type="entry name" value="L domain-like"/>
    <property type="match status" value="1"/>
</dbReference>
<dbReference type="InterPro" id="IPR001611">
    <property type="entry name" value="Leu-rich_rpt"/>
</dbReference>
<evidence type="ECO:0000256" key="11">
    <source>
        <dbReference type="ARBA" id="ARBA00023170"/>
    </source>
</evidence>
<evidence type="ECO:0000256" key="3">
    <source>
        <dbReference type="ARBA" id="ARBA00022588"/>
    </source>
</evidence>
<keyword evidence="9 13" id="KW-1133">Transmembrane helix</keyword>
<evidence type="ECO:0000256" key="1">
    <source>
        <dbReference type="ARBA" id="ARBA00004479"/>
    </source>
</evidence>
<dbReference type="PANTHER" id="PTHR24365:SF530">
    <property type="entry name" value="MSTPROX-RELATED"/>
    <property type="match status" value="1"/>
</dbReference>